<dbReference type="NCBIfam" id="NF004199">
    <property type="entry name" value="PRK05653.1-4"/>
    <property type="match status" value="1"/>
</dbReference>
<dbReference type="Proteomes" id="UP001057375">
    <property type="component" value="Unassembled WGS sequence"/>
</dbReference>
<comment type="caution">
    <text evidence="6">The sequence shown here is derived from an EMBL/GenBank/DDBJ whole genome shotgun (WGS) entry which is preliminary data.</text>
</comment>
<proteinExistence type="inferred from homology"/>
<dbReference type="PANTHER" id="PTHR42879">
    <property type="entry name" value="3-OXOACYL-(ACYL-CARRIER-PROTEIN) REDUCTASE"/>
    <property type="match status" value="1"/>
</dbReference>
<dbReference type="InterPro" id="IPR003010">
    <property type="entry name" value="C-N_Hydrolase"/>
</dbReference>
<reference evidence="6" key="1">
    <citation type="submission" date="2022-03" db="EMBL/GenBank/DDBJ databases">
        <title>Draft genome sequence of Aduncisulcus paluster, a free-living microaerophilic Fornicata.</title>
        <authorList>
            <person name="Yuyama I."/>
            <person name="Kume K."/>
            <person name="Tamura T."/>
            <person name="Inagaki Y."/>
            <person name="Hashimoto T."/>
        </authorList>
    </citation>
    <scope>NUCLEOTIDE SEQUENCE</scope>
    <source>
        <strain evidence="6">NY0171</strain>
    </source>
</reference>
<dbReference type="Gene3D" id="3.40.50.720">
    <property type="entry name" value="NAD(P)-binding Rossmann-like Domain"/>
    <property type="match status" value="1"/>
</dbReference>
<protein>
    <recommendedName>
        <fullName evidence="2">3-oxoacyl-[acyl-carrier-protein] reductase</fullName>
        <ecNumber evidence="2">1.1.1.100</ecNumber>
    </recommendedName>
</protein>
<evidence type="ECO:0000259" key="5">
    <source>
        <dbReference type="PROSITE" id="PS50263"/>
    </source>
</evidence>
<dbReference type="SUPFAM" id="SSF51735">
    <property type="entry name" value="NAD(P)-binding Rossmann-fold domains"/>
    <property type="match status" value="1"/>
</dbReference>
<keyword evidence="7" id="KW-1185">Reference proteome</keyword>
<dbReference type="SMART" id="SM00822">
    <property type="entry name" value="PKS_KR"/>
    <property type="match status" value="1"/>
</dbReference>
<dbReference type="InterPro" id="IPR020904">
    <property type="entry name" value="Sc_DH/Rdtase_CS"/>
</dbReference>
<gene>
    <name evidence="6" type="ORF">ADUPG1_006300</name>
</gene>
<dbReference type="CDD" id="cd05333">
    <property type="entry name" value="BKR_SDR_c"/>
    <property type="match status" value="1"/>
</dbReference>
<evidence type="ECO:0000313" key="7">
    <source>
        <dbReference type="Proteomes" id="UP001057375"/>
    </source>
</evidence>
<dbReference type="NCBIfam" id="NF005559">
    <property type="entry name" value="PRK07231.1"/>
    <property type="match status" value="1"/>
</dbReference>
<dbReference type="PRINTS" id="PR00081">
    <property type="entry name" value="GDHRDH"/>
</dbReference>
<dbReference type="InterPro" id="IPR050259">
    <property type="entry name" value="SDR"/>
</dbReference>
<dbReference type="InterPro" id="IPR057326">
    <property type="entry name" value="KR_dom"/>
</dbReference>
<name>A0ABQ5KHN0_9EUKA</name>
<dbReference type="EC" id="1.1.1.100" evidence="2"/>
<dbReference type="InterPro" id="IPR002347">
    <property type="entry name" value="SDR_fam"/>
</dbReference>
<comment type="catalytic activity">
    <reaction evidence="4">
        <text>a (3R)-hydroxyacyl-[ACP] + NADP(+) = a 3-oxoacyl-[ACP] + NADPH + H(+)</text>
        <dbReference type="Rhea" id="RHEA:17397"/>
        <dbReference type="Rhea" id="RHEA-COMP:9916"/>
        <dbReference type="Rhea" id="RHEA-COMP:9945"/>
        <dbReference type="ChEBI" id="CHEBI:15378"/>
        <dbReference type="ChEBI" id="CHEBI:57783"/>
        <dbReference type="ChEBI" id="CHEBI:58349"/>
        <dbReference type="ChEBI" id="CHEBI:78776"/>
        <dbReference type="ChEBI" id="CHEBI:78827"/>
        <dbReference type="EC" id="1.1.1.100"/>
    </reaction>
</comment>
<dbReference type="PROSITE" id="PS00061">
    <property type="entry name" value="ADH_SHORT"/>
    <property type="match status" value="1"/>
</dbReference>
<keyword evidence="3" id="KW-0560">Oxidoreductase</keyword>
<dbReference type="EMBL" id="BQXS01009848">
    <property type="protein sequence ID" value="GKT32025.1"/>
    <property type="molecule type" value="Genomic_DNA"/>
</dbReference>
<evidence type="ECO:0000256" key="2">
    <source>
        <dbReference type="ARBA" id="ARBA00012948"/>
    </source>
</evidence>
<dbReference type="Pfam" id="PF13561">
    <property type="entry name" value="adh_short_C2"/>
    <property type="match status" value="1"/>
</dbReference>
<organism evidence="6 7">
    <name type="scientific">Aduncisulcus paluster</name>
    <dbReference type="NCBI Taxonomy" id="2918883"/>
    <lineage>
        <taxon>Eukaryota</taxon>
        <taxon>Metamonada</taxon>
        <taxon>Carpediemonas-like organisms</taxon>
        <taxon>Aduncisulcus</taxon>
    </lineage>
</organism>
<dbReference type="NCBIfam" id="NF009466">
    <property type="entry name" value="PRK12826.1-2"/>
    <property type="match status" value="1"/>
</dbReference>
<accession>A0ABQ5KHN0</accession>
<comment type="similarity">
    <text evidence="1">Belongs to the short-chain dehydrogenases/reductases (SDR) family.</text>
</comment>
<dbReference type="NCBIfam" id="TIGR01830">
    <property type="entry name" value="3oxo_ACP_reduc"/>
    <property type="match status" value="1"/>
</dbReference>
<feature type="domain" description="CN hydrolase" evidence="5">
    <location>
        <begin position="1"/>
        <end position="155"/>
    </location>
</feature>
<dbReference type="PRINTS" id="PR00080">
    <property type="entry name" value="SDRFAMILY"/>
</dbReference>
<dbReference type="SUPFAM" id="SSF56317">
    <property type="entry name" value="Carbon-nitrogen hydrolase"/>
    <property type="match status" value="1"/>
</dbReference>
<dbReference type="InterPro" id="IPR011284">
    <property type="entry name" value="3oxo_ACP_reduc"/>
</dbReference>
<dbReference type="InterPro" id="IPR036526">
    <property type="entry name" value="C-N_Hydrolase_sf"/>
</dbReference>
<dbReference type="Pfam" id="PF00795">
    <property type="entry name" value="CN_hydrolase"/>
    <property type="match status" value="1"/>
</dbReference>
<dbReference type="PROSITE" id="PS50263">
    <property type="entry name" value="CN_HYDROLASE"/>
    <property type="match status" value="1"/>
</dbReference>
<evidence type="ECO:0000256" key="1">
    <source>
        <dbReference type="ARBA" id="ARBA00006484"/>
    </source>
</evidence>
<sequence length="370" mass="40275">MHIPDDPGFYEKFYFTPGDMGFEPIQTSVGKLGVLICWDQWYPEAARLMALKGAEILIYPTAIGWFEDDSEDEKQRQLDAWIAVQRGHAVANGLPIITVNRVGFESDDSQVLKGTQFWGNSFVFGAQGTNVLITGASKGIGAEIAKELATYGLKVWINYRSKPEIADALKEQIETAGGTAAVIKGDVSVEADWSNIIKTIVEADGAISYLVNNAGITKDKLALRMSMDDFDDVINANLKSTFIGCRDALKAMSKKRFGSVVNISSIVGEMGNAGQTNYSASKGGVNSMTKSFAKEGAARGIRFNSVTPGFIRTDMTDELKDEVKEEYTRNIPLKRFGEAKDVADAVAFLLSDHSAYITGEILKVNGGLYV</sequence>
<dbReference type="InterPro" id="IPR036291">
    <property type="entry name" value="NAD(P)-bd_dom_sf"/>
</dbReference>
<evidence type="ECO:0000313" key="6">
    <source>
        <dbReference type="EMBL" id="GKT32025.1"/>
    </source>
</evidence>
<dbReference type="PANTHER" id="PTHR42879:SF2">
    <property type="entry name" value="3-OXOACYL-[ACYL-CARRIER-PROTEIN] REDUCTASE FABG"/>
    <property type="match status" value="1"/>
</dbReference>
<evidence type="ECO:0000256" key="4">
    <source>
        <dbReference type="ARBA" id="ARBA00048508"/>
    </source>
</evidence>
<evidence type="ECO:0000256" key="3">
    <source>
        <dbReference type="ARBA" id="ARBA00023002"/>
    </source>
</evidence>